<organism evidence="3 4">
    <name type="scientific">Desertihabitans brevis</name>
    <dbReference type="NCBI Taxonomy" id="2268447"/>
    <lineage>
        <taxon>Bacteria</taxon>
        <taxon>Bacillati</taxon>
        <taxon>Actinomycetota</taxon>
        <taxon>Actinomycetes</taxon>
        <taxon>Propionibacteriales</taxon>
        <taxon>Propionibacteriaceae</taxon>
        <taxon>Desertihabitans</taxon>
    </lineage>
</organism>
<accession>A0A367YR06</accession>
<proteinExistence type="predicted"/>
<feature type="transmembrane region" description="Helical" evidence="2">
    <location>
        <begin position="12"/>
        <end position="32"/>
    </location>
</feature>
<dbReference type="EMBL" id="QOUI01000012">
    <property type="protein sequence ID" value="RCK68323.1"/>
    <property type="molecule type" value="Genomic_DNA"/>
</dbReference>
<dbReference type="Proteomes" id="UP000252770">
    <property type="component" value="Unassembled WGS sequence"/>
</dbReference>
<feature type="region of interest" description="Disordered" evidence="1">
    <location>
        <begin position="69"/>
        <end position="88"/>
    </location>
</feature>
<feature type="compositionally biased region" description="Basic and acidic residues" evidence="1">
    <location>
        <begin position="69"/>
        <end position="82"/>
    </location>
</feature>
<keyword evidence="4" id="KW-1185">Reference proteome</keyword>
<keyword evidence="2" id="KW-0472">Membrane</keyword>
<keyword evidence="2" id="KW-1133">Transmembrane helix</keyword>
<evidence type="ECO:0000256" key="2">
    <source>
        <dbReference type="SAM" id="Phobius"/>
    </source>
</evidence>
<gene>
    <name evidence="3" type="ORF">DT076_16895</name>
</gene>
<keyword evidence="2" id="KW-0812">Transmembrane</keyword>
<evidence type="ECO:0000313" key="4">
    <source>
        <dbReference type="Proteomes" id="UP000252770"/>
    </source>
</evidence>
<comment type="caution">
    <text evidence="3">The sequence shown here is derived from an EMBL/GenBank/DDBJ whole genome shotgun (WGS) entry which is preliminary data.</text>
</comment>
<evidence type="ECO:0008006" key="5">
    <source>
        <dbReference type="Google" id="ProtNLM"/>
    </source>
</evidence>
<evidence type="ECO:0000256" key="1">
    <source>
        <dbReference type="SAM" id="MobiDB-lite"/>
    </source>
</evidence>
<sequence>MVWQAGGVQRVLWWTWIVLGVVWLGLLVLRWVDWQRGETLESYHWLPAVCGLVAVGCGLVGSGRALRDQRRQERAARRRQADETETAP</sequence>
<name>A0A367YR06_9ACTN</name>
<reference evidence="3 4" key="1">
    <citation type="submission" date="2018-07" db="EMBL/GenBank/DDBJ databases">
        <title>Desertimonas flava gen. nov. sp. nov.</title>
        <authorList>
            <person name="Liu S."/>
        </authorList>
    </citation>
    <scope>NUCLEOTIDE SEQUENCE [LARGE SCALE GENOMIC DNA]</scope>
    <source>
        <strain evidence="3 4">16Sb5-5</strain>
    </source>
</reference>
<dbReference type="AlphaFoldDB" id="A0A367YR06"/>
<protein>
    <recommendedName>
        <fullName evidence="5">DUF2530 domain-containing protein</fullName>
    </recommendedName>
</protein>
<feature type="transmembrane region" description="Helical" evidence="2">
    <location>
        <begin position="44"/>
        <end position="66"/>
    </location>
</feature>
<evidence type="ECO:0000313" key="3">
    <source>
        <dbReference type="EMBL" id="RCK68323.1"/>
    </source>
</evidence>